<dbReference type="RefSeq" id="WP_133702497.1">
    <property type="nucleotide sequence ID" value="NZ_SNXS01000005.1"/>
</dbReference>
<accession>A0A4R6QIX3</accession>
<dbReference type="OrthoDB" id="9780267at2"/>
<keyword evidence="1" id="KW-1133">Transmembrane helix</keyword>
<dbReference type="Proteomes" id="UP000295361">
    <property type="component" value="Unassembled WGS sequence"/>
</dbReference>
<comment type="caution">
    <text evidence="2">The sequence shown here is derived from an EMBL/GenBank/DDBJ whole genome shotgun (WGS) entry which is preliminary data.</text>
</comment>
<dbReference type="PANTHER" id="PTHR31876">
    <property type="entry name" value="COV-LIKE PROTEIN 1"/>
    <property type="match status" value="1"/>
</dbReference>
<evidence type="ECO:0000313" key="3">
    <source>
        <dbReference type="Proteomes" id="UP000295361"/>
    </source>
</evidence>
<feature type="transmembrane region" description="Helical" evidence="1">
    <location>
        <begin position="12"/>
        <end position="37"/>
    </location>
</feature>
<reference evidence="2 3" key="1">
    <citation type="submission" date="2019-03" db="EMBL/GenBank/DDBJ databases">
        <title>Genomic Encyclopedia of Type Strains, Phase IV (KMG-IV): sequencing the most valuable type-strain genomes for metagenomic binning, comparative biology and taxonomic classification.</title>
        <authorList>
            <person name="Goeker M."/>
        </authorList>
    </citation>
    <scope>NUCLEOTIDE SEQUENCE [LARGE SCALE GENOMIC DNA]</scope>
    <source>
        <strain evidence="2 3">DSM 16998</strain>
    </source>
</reference>
<keyword evidence="1" id="KW-0472">Membrane</keyword>
<dbReference type="PANTHER" id="PTHR31876:SF26">
    <property type="entry name" value="PROTEIN LIKE COV 2"/>
    <property type="match status" value="1"/>
</dbReference>
<dbReference type="AlphaFoldDB" id="A0A4R6QIX3"/>
<proteinExistence type="predicted"/>
<keyword evidence="3" id="KW-1185">Reference proteome</keyword>
<protein>
    <submittedName>
        <fullName evidence="2">Putative membrane protein</fullName>
    </submittedName>
</protein>
<dbReference type="Pfam" id="PF04367">
    <property type="entry name" value="DUF502"/>
    <property type="match status" value="1"/>
</dbReference>
<dbReference type="InterPro" id="IPR007462">
    <property type="entry name" value="COV1-like"/>
</dbReference>
<organism evidence="2 3">
    <name type="scientific">Roseateles toxinivorans</name>
    <dbReference type="NCBI Taxonomy" id="270368"/>
    <lineage>
        <taxon>Bacteria</taxon>
        <taxon>Pseudomonadati</taxon>
        <taxon>Pseudomonadota</taxon>
        <taxon>Betaproteobacteria</taxon>
        <taxon>Burkholderiales</taxon>
        <taxon>Sphaerotilaceae</taxon>
        <taxon>Roseateles</taxon>
    </lineage>
</organism>
<feature type="transmembrane region" description="Helical" evidence="1">
    <location>
        <begin position="57"/>
        <end position="81"/>
    </location>
</feature>
<keyword evidence="1" id="KW-0812">Transmembrane</keyword>
<dbReference type="EMBL" id="SNXS01000005">
    <property type="protein sequence ID" value="TDP63324.1"/>
    <property type="molecule type" value="Genomic_DNA"/>
</dbReference>
<evidence type="ECO:0000313" key="2">
    <source>
        <dbReference type="EMBL" id="TDP63324.1"/>
    </source>
</evidence>
<name>A0A4R6QIX3_9BURK</name>
<gene>
    <name evidence="2" type="ORF">DES47_105329</name>
</gene>
<sequence length="219" mass="24019">MKKYIITGLLVWLPLAITIWVLLWVLGLIDGVFAWLLTATQTLLPASLHANVESLRSIPGLGVLVLVSALLLTGMFVANIFGQWWFRQQDRILSNTPIVKSIYSSVKQVSDTLFSSSGNAFREAVLVQYPRHGSWTIAFVTGKPSGEVAQHLQTEHVSLYVPTTPNPTSGFFLMVPRAEVIPLRMSVDAALKHIISMGVVAPVEEHLVLVPEAGRNQPG</sequence>
<evidence type="ECO:0000256" key="1">
    <source>
        <dbReference type="SAM" id="Phobius"/>
    </source>
</evidence>
<dbReference type="InParanoid" id="A0A4R6QIX3"/>